<evidence type="ECO:0000256" key="2">
    <source>
        <dbReference type="SAM" id="SignalP"/>
    </source>
</evidence>
<name>A0A378MJ11_LISGR</name>
<keyword evidence="1" id="KW-1133">Transmembrane helix</keyword>
<dbReference type="Proteomes" id="UP000254879">
    <property type="component" value="Unassembled WGS sequence"/>
</dbReference>
<dbReference type="RefSeq" id="WP_115346297.1">
    <property type="nucleotide sequence ID" value="NZ_UGPG01000001.1"/>
</dbReference>
<accession>A0A378MJ11</accession>
<evidence type="ECO:0000313" key="3">
    <source>
        <dbReference type="EMBL" id="STY45392.1"/>
    </source>
</evidence>
<dbReference type="AlphaFoldDB" id="A0A378MJ11"/>
<keyword evidence="1" id="KW-0812">Transmembrane</keyword>
<gene>
    <name evidence="3" type="ORF">NCTC10815_02769</name>
</gene>
<proteinExistence type="predicted"/>
<keyword evidence="2" id="KW-0732">Signal</keyword>
<sequence>MNLKGLLAPIIGLSLVLTPMATANVSAAEKPTVETKASELRSGLDNLLSEHYTLAIDTMVKTYDGDKGAKEAAKALDQNAKDMEPAIADIYGEDGAKQFEAIFAPHNMATDDYAQAVKDGDKQAQNKADKEVDKFVNDMAKFLDTATEGKLPEKAAKQALREHENDVQQAFDAYVDKDYKKYNEDFLKGYEQIFGVSKALSTAITTQKPEKFDNTKADTKAADLRSGLNMLISQHYALAVRSLNEGTKGSPDYDFVNWAQDQNTEGLKTAIGSVYGNDASKQFGDVWNKNHIAAQADLASATAADNKNGEDKAKMRLTKDFADEFSTFLSTATDNKLPKQAAYEGIMQHEKLVTMAFEQGNQGNYAASYKTWREGFAQTFDIGKALSNAIVMQHPDKFMDNAPTKMPNTGMGGAENNTSMITTIWVALTALILAIAGFITFRQVKSNK</sequence>
<organism evidence="3 4">
    <name type="scientific">Listeria grayi</name>
    <name type="common">Listeria murrayi</name>
    <dbReference type="NCBI Taxonomy" id="1641"/>
    <lineage>
        <taxon>Bacteria</taxon>
        <taxon>Bacillati</taxon>
        <taxon>Bacillota</taxon>
        <taxon>Bacilli</taxon>
        <taxon>Bacillales</taxon>
        <taxon>Listeriaceae</taxon>
        <taxon>Listeria</taxon>
    </lineage>
</organism>
<reference evidence="3 4" key="1">
    <citation type="submission" date="2018-06" db="EMBL/GenBank/DDBJ databases">
        <authorList>
            <consortium name="Pathogen Informatics"/>
            <person name="Doyle S."/>
        </authorList>
    </citation>
    <scope>NUCLEOTIDE SEQUENCE [LARGE SCALE GENOMIC DNA]</scope>
    <source>
        <strain evidence="4">NCTC 10815</strain>
    </source>
</reference>
<evidence type="ECO:0008006" key="5">
    <source>
        <dbReference type="Google" id="ProtNLM"/>
    </source>
</evidence>
<evidence type="ECO:0000313" key="4">
    <source>
        <dbReference type="Proteomes" id="UP000254879"/>
    </source>
</evidence>
<feature type="signal peptide" evidence="2">
    <location>
        <begin position="1"/>
        <end position="23"/>
    </location>
</feature>
<protein>
    <recommendedName>
        <fullName evidence="5">Copper amine oxidase</fullName>
    </recommendedName>
</protein>
<feature type="transmembrane region" description="Helical" evidence="1">
    <location>
        <begin position="424"/>
        <end position="441"/>
    </location>
</feature>
<feature type="chain" id="PRO_5039454557" description="Copper amine oxidase" evidence="2">
    <location>
        <begin position="24"/>
        <end position="448"/>
    </location>
</feature>
<evidence type="ECO:0000256" key="1">
    <source>
        <dbReference type="SAM" id="Phobius"/>
    </source>
</evidence>
<keyword evidence="1" id="KW-0472">Membrane</keyword>
<dbReference type="EMBL" id="UGPG01000001">
    <property type="protein sequence ID" value="STY45392.1"/>
    <property type="molecule type" value="Genomic_DNA"/>
</dbReference>